<organism evidence="1 2">
    <name type="scientific">Cystobacter fuscus</name>
    <dbReference type="NCBI Taxonomy" id="43"/>
    <lineage>
        <taxon>Bacteria</taxon>
        <taxon>Pseudomonadati</taxon>
        <taxon>Myxococcota</taxon>
        <taxon>Myxococcia</taxon>
        <taxon>Myxococcales</taxon>
        <taxon>Cystobacterineae</taxon>
        <taxon>Archangiaceae</taxon>
        <taxon>Cystobacter</taxon>
    </lineage>
</organism>
<gene>
    <name evidence="1" type="ORF">CYFUS_002486</name>
</gene>
<proteinExistence type="predicted"/>
<name>A0A250IZA9_9BACT</name>
<evidence type="ECO:0000313" key="1">
    <source>
        <dbReference type="EMBL" id="ATB37065.1"/>
    </source>
</evidence>
<evidence type="ECO:0000313" key="2">
    <source>
        <dbReference type="Proteomes" id="UP000217257"/>
    </source>
</evidence>
<protein>
    <submittedName>
        <fullName evidence="1">Uncharacterized protein</fullName>
    </submittedName>
</protein>
<dbReference type="KEGG" id="cfus:CYFUS_002486"/>
<dbReference type="Proteomes" id="UP000217257">
    <property type="component" value="Chromosome"/>
</dbReference>
<reference evidence="1 2" key="1">
    <citation type="submission" date="2017-06" db="EMBL/GenBank/DDBJ databases">
        <title>Sequencing and comparative analysis of myxobacterial genomes.</title>
        <authorList>
            <person name="Rupp O."/>
            <person name="Goesmann A."/>
            <person name="Sogaard-Andersen L."/>
        </authorList>
    </citation>
    <scope>NUCLEOTIDE SEQUENCE [LARGE SCALE GENOMIC DNA]</scope>
    <source>
        <strain evidence="1 2">DSM 52655</strain>
    </source>
</reference>
<accession>A0A250IZA9</accession>
<sequence length="51" mass="5927">MQCDPSEQVKCALLAEQPDANSPHNRAPLKKMQEVEFVRVHRLRPEVKSER</sequence>
<dbReference type="AlphaFoldDB" id="A0A250IZA9"/>
<dbReference type="EMBL" id="CP022098">
    <property type="protein sequence ID" value="ATB37065.1"/>
    <property type="molecule type" value="Genomic_DNA"/>
</dbReference>